<dbReference type="PANTHER" id="PTHR46401">
    <property type="entry name" value="GLYCOSYLTRANSFERASE WBBK-RELATED"/>
    <property type="match status" value="1"/>
</dbReference>
<sequence length="356" mass="36957">MAQLRVVLDQLGADGAADLSEASTALVAGLIETAPRGCTVEAIVPAGVEGVPEGVASVRRLPLARRELTAAWQMGLAPRVGGGMIHAMTLLAPLVRHDRLNDHDQTVPTLWDLRPWDAPETLPRAVVLSQRALLRRAVRHADAVVVPTHAVAARLAEIAALGDRIRVIAGAPSPQVAVPSDAATRRSAAGLPDDYVVLAGAGEDLLPGLRAAAVLRRAVVVLDAADGGEAGIIDLAESAGLPAARVHVRERSSPADRAAVLDGAGAFVCLDPHASWPWRLLEAMALRAPVVALDTGVHRDVIADGGLLVPAEEIADALAEAVDAGGERLRVIAGDRARAFSWSGASAQVWALHAEL</sequence>
<organism evidence="3 4">
    <name type="scientific">Microbacterium resistens</name>
    <dbReference type="NCBI Taxonomy" id="156977"/>
    <lineage>
        <taxon>Bacteria</taxon>
        <taxon>Bacillati</taxon>
        <taxon>Actinomycetota</taxon>
        <taxon>Actinomycetes</taxon>
        <taxon>Micrococcales</taxon>
        <taxon>Microbacteriaceae</taxon>
        <taxon>Microbacterium</taxon>
    </lineage>
</organism>
<evidence type="ECO:0000259" key="2">
    <source>
        <dbReference type="Pfam" id="PF00534"/>
    </source>
</evidence>
<dbReference type="Gene3D" id="3.40.50.2000">
    <property type="entry name" value="Glycogen Phosphorylase B"/>
    <property type="match status" value="2"/>
</dbReference>
<feature type="domain" description="Glycosyl transferase family 1" evidence="2">
    <location>
        <begin position="221"/>
        <end position="323"/>
    </location>
</feature>
<evidence type="ECO:0000313" key="4">
    <source>
        <dbReference type="Proteomes" id="UP001199642"/>
    </source>
</evidence>
<dbReference type="EC" id="2.4.-.-" evidence="3"/>
<keyword evidence="3" id="KW-0328">Glycosyltransferase</keyword>
<gene>
    <name evidence="3" type="ORF">K8F61_08030</name>
</gene>
<accession>A0ABY3RYN5</accession>
<dbReference type="RefSeq" id="WP_231821285.1">
    <property type="nucleotide sequence ID" value="NZ_CP082781.1"/>
</dbReference>
<dbReference type="PANTHER" id="PTHR46401:SF2">
    <property type="entry name" value="GLYCOSYLTRANSFERASE WBBK-RELATED"/>
    <property type="match status" value="1"/>
</dbReference>
<evidence type="ECO:0000313" key="3">
    <source>
        <dbReference type="EMBL" id="UGS28096.1"/>
    </source>
</evidence>
<protein>
    <submittedName>
        <fullName evidence="3">Glycosyltransferase</fullName>
        <ecNumber evidence="3">2.4.-.-</ecNumber>
    </submittedName>
</protein>
<dbReference type="GO" id="GO:0016757">
    <property type="term" value="F:glycosyltransferase activity"/>
    <property type="evidence" value="ECO:0007669"/>
    <property type="project" value="UniProtKB-KW"/>
</dbReference>
<proteinExistence type="predicted"/>
<evidence type="ECO:0000256" key="1">
    <source>
        <dbReference type="ARBA" id="ARBA00022679"/>
    </source>
</evidence>
<reference evidence="3 4" key="1">
    <citation type="submission" date="2023-01" db="EMBL/GenBank/DDBJ databases">
        <title>Characterization of estradiol degrading bacteria Microbacterium sp. MZT7 and reveal degrading genes through genome analysis.</title>
        <authorList>
            <person name="Hao P."/>
            <person name="Gao Y."/>
        </authorList>
    </citation>
    <scope>NUCLEOTIDE SEQUENCE [LARGE SCALE GENOMIC DNA]</scope>
    <source>
        <strain evidence="3 4">MZT7</strain>
    </source>
</reference>
<dbReference type="SUPFAM" id="SSF53756">
    <property type="entry name" value="UDP-Glycosyltransferase/glycogen phosphorylase"/>
    <property type="match status" value="1"/>
</dbReference>
<dbReference type="Pfam" id="PF00534">
    <property type="entry name" value="Glycos_transf_1"/>
    <property type="match status" value="1"/>
</dbReference>
<keyword evidence="4" id="KW-1185">Reference proteome</keyword>
<keyword evidence="1 3" id="KW-0808">Transferase</keyword>
<dbReference type="EMBL" id="CP082781">
    <property type="protein sequence ID" value="UGS28096.1"/>
    <property type="molecule type" value="Genomic_DNA"/>
</dbReference>
<dbReference type="InterPro" id="IPR001296">
    <property type="entry name" value="Glyco_trans_1"/>
</dbReference>
<name>A0ABY3RYN5_9MICO</name>
<dbReference type="Proteomes" id="UP001199642">
    <property type="component" value="Chromosome"/>
</dbReference>